<dbReference type="InterPro" id="IPR000160">
    <property type="entry name" value="GGDEF_dom"/>
</dbReference>
<evidence type="ECO:0000256" key="2">
    <source>
        <dbReference type="ARBA" id="ARBA00034247"/>
    </source>
</evidence>
<proteinExistence type="predicted"/>
<dbReference type="Gene3D" id="3.30.450.20">
    <property type="entry name" value="PAS domain"/>
    <property type="match status" value="1"/>
</dbReference>
<evidence type="ECO:0000313" key="5">
    <source>
        <dbReference type="Proteomes" id="UP000017548"/>
    </source>
</evidence>
<dbReference type="Proteomes" id="UP000017548">
    <property type="component" value="Unassembled WGS sequence"/>
</dbReference>
<dbReference type="Gene3D" id="3.30.70.270">
    <property type="match status" value="1"/>
</dbReference>
<comment type="catalytic activity">
    <reaction evidence="2">
        <text>2 GTP = 3',3'-c-di-GMP + 2 diphosphate</text>
        <dbReference type="Rhea" id="RHEA:24898"/>
        <dbReference type="ChEBI" id="CHEBI:33019"/>
        <dbReference type="ChEBI" id="CHEBI:37565"/>
        <dbReference type="ChEBI" id="CHEBI:58805"/>
        <dbReference type="EC" id="2.7.7.65"/>
    </reaction>
</comment>
<sequence length="315" mass="35900">MGKDMVKRNTPQTEEILFQSLDFIPIPILLSESHINQSSGKIKRIHCFMNRAFIEQIGYTITDIPDIDAWFNTVYPDAVVRQAMIDGWEAEVKRSLAAGIKTAEMQARIRCGNGEFRWFVITAQISTDNLSDLHVVTMRDIHDLQTLIEENTRLSYTDMLTGLANRREAEKVLTQLIIPAHQTDAKVSLLMCDVDFFKTINDTYGHLCGDEVLVQIATTLEKFTHQASCIARWGGEEFLIILRHSSLDIAYQLAEYIRCEIASTSFHYQEHQLNLTVSLGCVSVQHNESVRSALYRVDKALYRAKLEGRNRVMIG</sequence>
<dbReference type="NCBIfam" id="TIGR00254">
    <property type="entry name" value="GGDEF"/>
    <property type="match status" value="1"/>
</dbReference>
<evidence type="ECO:0000256" key="1">
    <source>
        <dbReference type="ARBA" id="ARBA00012528"/>
    </source>
</evidence>
<dbReference type="PANTHER" id="PTHR45138:SF9">
    <property type="entry name" value="DIGUANYLATE CYCLASE DGCM-RELATED"/>
    <property type="match status" value="1"/>
</dbReference>
<dbReference type="Pfam" id="PF00990">
    <property type="entry name" value="GGDEF"/>
    <property type="match status" value="1"/>
</dbReference>
<dbReference type="PANTHER" id="PTHR45138">
    <property type="entry name" value="REGULATORY COMPONENTS OF SENSORY TRANSDUCTION SYSTEM"/>
    <property type="match status" value="1"/>
</dbReference>
<protein>
    <recommendedName>
        <fullName evidence="1">diguanylate cyclase</fullName>
        <ecNumber evidence="1">2.7.7.65</ecNumber>
    </recommendedName>
</protein>
<keyword evidence="5" id="KW-1185">Reference proteome</keyword>
<dbReference type="EC" id="2.7.7.65" evidence="1"/>
<dbReference type="SMART" id="SM00267">
    <property type="entry name" value="GGDEF"/>
    <property type="match status" value="1"/>
</dbReference>
<comment type="caution">
    <text evidence="4">The sequence shown here is derived from an EMBL/GenBank/DDBJ whole genome shotgun (WGS) entry which is preliminary data.</text>
</comment>
<accession>A0ABP2Z270</accession>
<dbReference type="CDD" id="cd01949">
    <property type="entry name" value="GGDEF"/>
    <property type="match status" value="1"/>
</dbReference>
<name>A0ABP2Z270_9GAMM</name>
<evidence type="ECO:0000313" key="4">
    <source>
        <dbReference type="EMBL" id="ESE40726.1"/>
    </source>
</evidence>
<reference evidence="4 5" key="1">
    <citation type="journal article" date="2013" name="Genome Announc.">
        <title>Draft Genome Sequence of Shewanella decolorationis S12, a Dye-Degrading Bacterium Isolated from a Wastewater Treatment Plant.</title>
        <authorList>
            <person name="Xu M."/>
            <person name="Fang Y."/>
            <person name="Liu J."/>
            <person name="Chen X."/>
            <person name="Sun G."/>
            <person name="Guo J."/>
            <person name="Hua Z."/>
            <person name="Tu Q."/>
            <person name="Wu L."/>
            <person name="Zhou J."/>
            <person name="Liu X."/>
        </authorList>
    </citation>
    <scope>NUCLEOTIDE SEQUENCE [LARGE SCALE GENOMIC DNA]</scope>
    <source>
        <strain evidence="4 5">S12</strain>
    </source>
</reference>
<gene>
    <name evidence="4" type="ORF">SHD_2611</name>
</gene>
<dbReference type="SUPFAM" id="SSF55785">
    <property type="entry name" value="PYP-like sensor domain (PAS domain)"/>
    <property type="match status" value="1"/>
</dbReference>
<dbReference type="InterPro" id="IPR029787">
    <property type="entry name" value="Nucleotide_cyclase"/>
</dbReference>
<dbReference type="PROSITE" id="PS50887">
    <property type="entry name" value="GGDEF"/>
    <property type="match status" value="1"/>
</dbReference>
<feature type="domain" description="GGDEF" evidence="3">
    <location>
        <begin position="185"/>
        <end position="315"/>
    </location>
</feature>
<dbReference type="InterPro" id="IPR050469">
    <property type="entry name" value="Diguanylate_Cyclase"/>
</dbReference>
<dbReference type="InterPro" id="IPR035965">
    <property type="entry name" value="PAS-like_dom_sf"/>
</dbReference>
<dbReference type="EMBL" id="AXZL01000069">
    <property type="protein sequence ID" value="ESE40726.1"/>
    <property type="molecule type" value="Genomic_DNA"/>
</dbReference>
<organism evidence="4 5">
    <name type="scientific">Shewanella decolorationis S12</name>
    <dbReference type="NCBI Taxonomy" id="1353536"/>
    <lineage>
        <taxon>Bacteria</taxon>
        <taxon>Pseudomonadati</taxon>
        <taxon>Pseudomonadota</taxon>
        <taxon>Gammaproteobacteria</taxon>
        <taxon>Alteromonadales</taxon>
        <taxon>Shewanellaceae</taxon>
        <taxon>Shewanella</taxon>
    </lineage>
</organism>
<evidence type="ECO:0000259" key="3">
    <source>
        <dbReference type="PROSITE" id="PS50887"/>
    </source>
</evidence>
<dbReference type="InterPro" id="IPR043128">
    <property type="entry name" value="Rev_trsase/Diguanyl_cyclase"/>
</dbReference>
<dbReference type="SUPFAM" id="SSF55073">
    <property type="entry name" value="Nucleotide cyclase"/>
    <property type="match status" value="1"/>
</dbReference>